<feature type="compositionally biased region" description="Basic and acidic residues" evidence="6">
    <location>
        <begin position="1"/>
        <end position="15"/>
    </location>
</feature>
<dbReference type="EMBL" id="KB706076">
    <property type="protein sequence ID" value="EMR69482.1"/>
    <property type="molecule type" value="Genomic_DNA"/>
</dbReference>
<evidence type="ECO:0000259" key="8">
    <source>
        <dbReference type="PROSITE" id="PS50850"/>
    </source>
</evidence>
<evidence type="ECO:0000313" key="9">
    <source>
        <dbReference type="EMBL" id="EMR69482.1"/>
    </source>
</evidence>
<dbReference type="InterPro" id="IPR020846">
    <property type="entry name" value="MFS_dom"/>
</dbReference>
<keyword evidence="5 7" id="KW-0472">Membrane</keyword>
<dbReference type="PANTHER" id="PTHR43791:SF103">
    <property type="entry name" value="MAJOR FACILITATOR SUPERFAMILY (MFS) PROFILE DOMAIN-CONTAINING PROTEIN-RELATED"/>
    <property type="match status" value="1"/>
</dbReference>
<dbReference type="HOGENOM" id="CLU_001265_0_5_1"/>
<proteinExistence type="predicted"/>
<feature type="transmembrane region" description="Helical" evidence="7">
    <location>
        <begin position="218"/>
        <end position="240"/>
    </location>
</feature>
<feature type="region of interest" description="Disordered" evidence="6">
    <location>
        <begin position="1"/>
        <end position="40"/>
    </location>
</feature>
<keyword evidence="4 7" id="KW-1133">Transmembrane helix</keyword>
<dbReference type="GO" id="GO:0022857">
    <property type="term" value="F:transmembrane transporter activity"/>
    <property type="evidence" value="ECO:0007669"/>
    <property type="project" value="InterPro"/>
</dbReference>
<evidence type="ECO:0000313" key="10">
    <source>
        <dbReference type="Proteomes" id="UP000012174"/>
    </source>
</evidence>
<dbReference type="KEGG" id="ela:UCREL1_3496"/>
<dbReference type="eggNOG" id="KOG2533">
    <property type="taxonomic scope" value="Eukaryota"/>
</dbReference>
<dbReference type="Gene3D" id="1.20.1250.20">
    <property type="entry name" value="MFS general substrate transporter like domains"/>
    <property type="match status" value="1"/>
</dbReference>
<evidence type="ECO:0000256" key="1">
    <source>
        <dbReference type="ARBA" id="ARBA00004141"/>
    </source>
</evidence>
<feature type="transmembrane region" description="Helical" evidence="7">
    <location>
        <begin position="157"/>
        <end position="176"/>
    </location>
</feature>
<dbReference type="OMA" id="LLWWAFG"/>
<feature type="domain" description="Major facilitator superfamily (MFS) profile" evidence="8">
    <location>
        <begin position="91"/>
        <end position="413"/>
    </location>
</feature>
<dbReference type="PANTHER" id="PTHR43791">
    <property type="entry name" value="PERMEASE-RELATED"/>
    <property type="match status" value="1"/>
</dbReference>
<accession>M7SYT3</accession>
<gene>
    <name evidence="9" type="ORF">UCREL1_3496</name>
</gene>
<evidence type="ECO:0000256" key="2">
    <source>
        <dbReference type="ARBA" id="ARBA00022448"/>
    </source>
</evidence>
<reference evidence="10" key="1">
    <citation type="journal article" date="2013" name="Genome Announc.">
        <title>Draft genome sequence of the grapevine dieback fungus Eutypa lata UCR-EL1.</title>
        <authorList>
            <person name="Blanco-Ulate B."/>
            <person name="Rolshausen P.E."/>
            <person name="Cantu D."/>
        </authorList>
    </citation>
    <scope>NUCLEOTIDE SEQUENCE [LARGE SCALE GENOMIC DNA]</scope>
    <source>
        <strain evidence="10">UCR-EL1</strain>
    </source>
</reference>
<feature type="transmembrane region" description="Helical" evidence="7">
    <location>
        <begin position="252"/>
        <end position="274"/>
    </location>
</feature>
<dbReference type="Proteomes" id="UP000012174">
    <property type="component" value="Unassembled WGS sequence"/>
</dbReference>
<keyword evidence="10" id="KW-1185">Reference proteome</keyword>
<dbReference type="AlphaFoldDB" id="M7SYT3"/>
<keyword evidence="3 7" id="KW-0812">Transmembrane</keyword>
<evidence type="ECO:0000256" key="3">
    <source>
        <dbReference type="ARBA" id="ARBA00022692"/>
    </source>
</evidence>
<evidence type="ECO:0000256" key="6">
    <source>
        <dbReference type="SAM" id="MobiDB-lite"/>
    </source>
</evidence>
<feature type="transmembrane region" description="Helical" evidence="7">
    <location>
        <begin position="340"/>
        <end position="361"/>
    </location>
</feature>
<keyword evidence="2" id="KW-0813">Transport</keyword>
<protein>
    <submittedName>
        <fullName evidence="9">Putative allantoate permease of the major facilitator superfamily protein</fullName>
    </submittedName>
</protein>
<dbReference type="Pfam" id="PF07690">
    <property type="entry name" value="MFS_1"/>
    <property type="match status" value="1"/>
</dbReference>
<dbReference type="GO" id="GO:0016020">
    <property type="term" value="C:membrane"/>
    <property type="evidence" value="ECO:0007669"/>
    <property type="project" value="UniProtKB-SubCell"/>
</dbReference>
<evidence type="ECO:0000256" key="5">
    <source>
        <dbReference type="ARBA" id="ARBA00023136"/>
    </source>
</evidence>
<dbReference type="OrthoDB" id="6730379at2759"/>
<dbReference type="SUPFAM" id="SSF103473">
    <property type="entry name" value="MFS general substrate transporter"/>
    <property type="match status" value="1"/>
</dbReference>
<organism evidence="9 10">
    <name type="scientific">Eutypa lata (strain UCR-EL1)</name>
    <name type="common">Grapevine dieback disease fungus</name>
    <name type="synonym">Eutypa armeniacae</name>
    <dbReference type="NCBI Taxonomy" id="1287681"/>
    <lineage>
        <taxon>Eukaryota</taxon>
        <taxon>Fungi</taxon>
        <taxon>Dikarya</taxon>
        <taxon>Ascomycota</taxon>
        <taxon>Pezizomycotina</taxon>
        <taxon>Sordariomycetes</taxon>
        <taxon>Xylariomycetidae</taxon>
        <taxon>Xylariales</taxon>
        <taxon>Diatrypaceae</taxon>
        <taxon>Eutypa</taxon>
    </lineage>
</organism>
<name>M7SYT3_EUTLA</name>
<sequence>MNIMSTEKHGLEETPSRAPSRLLNDEEITDTEKKPMEKSSGTIGRIANNLKHVGLNDVDDSTVFYNLNKNKVGPLTPEAESRLVRKNFWCLLSQTWWIAFLIHLDKSTLSQASTMGIFEDVNMTKKEYNDLFVMFYVGYLIALWPGAWISQKIGQKHFIAGSLFLWAFLLGMHPLVKTGRQLMGLRFVLGMAESQIVPSTTVIHQAFFPPKKSPWVQLLWWASGSLANVLLTMVAYKLILDDGHLIGGLSSWKWLHIICVVLTFIVFIPLVIYLPNSPVEAKWLSVEEKVHTIRMIRSTHAGISNTSFKVSQVKECFTDPKSWLFMFWQPQYKPRYTMPWAFMTAFWFISPGLCLVIRFYLKRENDRRMVLLEQSGGSDEENEVLDAGSQTIMIDDDDLDRTDRENLKFIYPL</sequence>
<comment type="subcellular location">
    <subcellularLocation>
        <location evidence="1">Membrane</location>
        <topology evidence="1">Multi-pass membrane protein</topology>
    </subcellularLocation>
</comment>
<dbReference type="InterPro" id="IPR011701">
    <property type="entry name" value="MFS"/>
</dbReference>
<dbReference type="InterPro" id="IPR036259">
    <property type="entry name" value="MFS_trans_sf"/>
</dbReference>
<evidence type="ECO:0000256" key="7">
    <source>
        <dbReference type="SAM" id="Phobius"/>
    </source>
</evidence>
<feature type="transmembrane region" description="Helical" evidence="7">
    <location>
        <begin position="131"/>
        <end position="150"/>
    </location>
</feature>
<evidence type="ECO:0000256" key="4">
    <source>
        <dbReference type="ARBA" id="ARBA00022989"/>
    </source>
</evidence>
<dbReference type="PROSITE" id="PS50850">
    <property type="entry name" value="MFS"/>
    <property type="match status" value="1"/>
</dbReference>